<name>A0ABY5ME63_9HYPH</name>
<dbReference type="RefSeq" id="WP_338528777.1">
    <property type="nucleotide sequence ID" value="NZ_CP030941.1"/>
</dbReference>
<gene>
    <name evidence="3" type="ORF">NTH_00789</name>
</gene>
<keyword evidence="2" id="KW-0732">Signal</keyword>
<keyword evidence="4" id="KW-1185">Reference proteome</keyword>
<protein>
    <recommendedName>
        <fullName evidence="5">Lipoprotein</fullName>
    </recommendedName>
</protein>
<sequence>MKRIAALLVLCIVSAAVAGCTATDALDPAGRPQAGLQGGGLPAPDGGQASSDPAMQTALAATEEENPLATAPAAINTSARVQFAPVIGATPEAAQPLSSQLSARAAQRGIAITQSGATHLMKGYFSAIADGSQTTVIYVWDLLDPSGKRLHRIQGQQKAPGSTGDGWSSVDGATMQAIANRTIDELAAWLSQNG</sequence>
<dbReference type="PROSITE" id="PS51257">
    <property type="entry name" value="PROKAR_LIPOPROTEIN"/>
    <property type="match status" value="1"/>
</dbReference>
<evidence type="ECO:0000256" key="1">
    <source>
        <dbReference type="SAM" id="MobiDB-lite"/>
    </source>
</evidence>
<reference evidence="3 4" key="1">
    <citation type="submission" date="2018-07" db="EMBL/GenBank/DDBJ databases">
        <title>Genome sequence of Nitratireductor thuwali#1536.</title>
        <authorList>
            <person name="Michoud G."/>
            <person name="Merlino G."/>
            <person name="Sefrji F.O."/>
            <person name="Daffonchio D."/>
        </authorList>
    </citation>
    <scope>NUCLEOTIDE SEQUENCE [LARGE SCALE GENOMIC DNA]</scope>
    <source>
        <strain evidence="4">Nit1536</strain>
    </source>
</reference>
<evidence type="ECO:0000313" key="3">
    <source>
        <dbReference type="EMBL" id="UUP16343.1"/>
    </source>
</evidence>
<feature type="signal peptide" evidence="2">
    <location>
        <begin position="1"/>
        <end position="18"/>
    </location>
</feature>
<proteinExistence type="predicted"/>
<evidence type="ECO:0000256" key="2">
    <source>
        <dbReference type="SAM" id="SignalP"/>
    </source>
</evidence>
<feature type="chain" id="PRO_5047312210" description="Lipoprotein" evidence="2">
    <location>
        <begin position="19"/>
        <end position="194"/>
    </location>
</feature>
<dbReference type="EMBL" id="CP030941">
    <property type="protein sequence ID" value="UUP16343.1"/>
    <property type="molecule type" value="Genomic_DNA"/>
</dbReference>
<organism evidence="3 4">
    <name type="scientific">Nitratireductor thuwali</name>
    <dbReference type="NCBI Taxonomy" id="2267699"/>
    <lineage>
        <taxon>Bacteria</taxon>
        <taxon>Pseudomonadati</taxon>
        <taxon>Pseudomonadota</taxon>
        <taxon>Alphaproteobacteria</taxon>
        <taxon>Hyphomicrobiales</taxon>
        <taxon>Phyllobacteriaceae</taxon>
        <taxon>Nitratireductor</taxon>
    </lineage>
</organism>
<evidence type="ECO:0000313" key="4">
    <source>
        <dbReference type="Proteomes" id="UP001342418"/>
    </source>
</evidence>
<dbReference type="Proteomes" id="UP001342418">
    <property type="component" value="Chromosome"/>
</dbReference>
<evidence type="ECO:0008006" key="5">
    <source>
        <dbReference type="Google" id="ProtNLM"/>
    </source>
</evidence>
<accession>A0ABY5ME63</accession>
<feature type="region of interest" description="Disordered" evidence="1">
    <location>
        <begin position="31"/>
        <end position="54"/>
    </location>
</feature>